<sequence length="161" mass="16883">MKAWWIGVVIVLHVSPLLSQELSPSSSNEIDSLKELSEVNTSTIPELSNSENSESIPTNPLDTNLEISPSNSGSIEHVETVISHVSGTPTSSTSISMVLTSSAAQGANHASATPFRTPHPSATTSGRITQTILQSGSSSLFVSLLVWLAVSFSIAICLPLV</sequence>
<feature type="signal peptide" evidence="3">
    <location>
        <begin position="1"/>
        <end position="19"/>
    </location>
</feature>
<proteinExistence type="predicted"/>
<keyword evidence="5" id="KW-1185">Reference proteome</keyword>
<keyword evidence="3" id="KW-0732">Signal</keyword>
<organism evidence="4 5">
    <name type="scientific">Basidiobolus ranarum</name>
    <dbReference type="NCBI Taxonomy" id="34480"/>
    <lineage>
        <taxon>Eukaryota</taxon>
        <taxon>Fungi</taxon>
        <taxon>Fungi incertae sedis</taxon>
        <taxon>Zoopagomycota</taxon>
        <taxon>Entomophthoromycotina</taxon>
        <taxon>Basidiobolomycetes</taxon>
        <taxon>Basidiobolales</taxon>
        <taxon>Basidiobolaceae</taxon>
        <taxon>Basidiobolus</taxon>
    </lineage>
</organism>
<evidence type="ECO:0000256" key="2">
    <source>
        <dbReference type="SAM" id="Phobius"/>
    </source>
</evidence>
<keyword evidence="2" id="KW-0472">Membrane</keyword>
<dbReference type="EMBL" id="JASJQH010000333">
    <property type="protein sequence ID" value="KAK9764981.1"/>
    <property type="molecule type" value="Genomic_DNA"/>
</dbReference>
<keyword evidence="2" id="KW-0812">Transmembrane</keyword>
<keyword evidence="2" id="KW-1133">Transmembrane helix</keyword>
<name>A0ABR2WU85_9FUNG</name>
<comment type="caution">
    <text evidence="4">The sequence shown here is derived from an EMBL/GenBank/DDBJ whole genome shotgun (WGS) entry which is preliminary data.</text>
</comment>
<accession>A0ABR2WU85</accession>
<feature type="transmembrane region" description="Helical" evidence="2">
    <location>
        <begin position="140"/>
        <end position="160"/>
    </location>
</feature>
<feature type="region of interest" description="Disordered" evidence="1">
    <location>
        <begin position="41"/>
        <end position="69"/>
    </location>
</feature>
<evidence type="ECO:0000313" key="4">
    <source>
        <dbReference type="EMBL" id="KAK9764981.1"/>
    </source>
</evidence>
<evidence type="ECO:0000256" key="3">
    <source>
        <dbReference type="SAM" id="SignalP"/>
    </source>
</evidence>
<dbReference type="Proteomes" id="UP001479436">
    <property type="component" value="Unassembled WGS sequence"/>
</dbReference>
<gene>
    <name evidence="4" type="ORF">K7432_007053</name>
</gene>
<evidence type="ECO:0000313" key="5">
    <source>
        <dbReference type="Proteomes" id="UP001479436"/>
    </source>
</evidence>
<evidence type="ECO:0000256" key="1">
    <source>
        <dbReference type="SAM" id="MobiDB-lite"/>
    </source>
</evidence>
<reference evidence="4 5" key="1">
    <citation type="submission" date="2023-04" db="EMBL/GenBank/DDBJ databases">
        <title>Genome of Basidiobolus ranarum AG-B5.</title>
        <authorList>
            <person name="Stajich J.E."/>
            <person name="Carter-House D."/>
            <person name="Gryganskyi A."/>
        </authorList>
    </citation>
    <scope>NUCLEOTIDE SEQUENCE [LARGE SCALE GENOMIC DNA]</scope>
    <source>
        <strain evidence="4 5">AG-B5</strain>
    </source>
</reference>
<feature type="chain" id="PRO_5045048169" evidence="3">
    <location>
        <begin position="20"/>
        <end position="161"/>
    </location>
</feature>
<protein>
    <submittedName>
        <fullName evidence="4">Uncharacterized protein</fullName>
    </submittedName>
</protein>